<feature type="domain" description="UspA" evidence="2">
    <location>
        <begin position="3"/>
        <end position="140"/>
    </location>
</feature>
<proteinExistence type="inferred from homology"/>
<dbReference type="InterPro" id="IPR006015">
    <property type="entry name" value="Universal_stress_UspA"/>
</dbReference>
<dbReference type="RefSeq" id="WP_345589390.1">
    <property type="nucleotide sequence ID" value="NZ_BAABJG010000017.1"/>
</dbReference>
<dbReference type="InterPro" id="IPR006016">
    <property type="entry name" value="UspA"/>
</dbReference>
<dbReference type="Pfam" id="PF00582">
    <property type="entry name" value="Usp"/>
    <property type="match status" value="1"/>
</dbReference>
<evidence type="ECO:0000313" key="3">
    <source>
        <dbReference type="EMBL" id="MFD1224047.1"/>
    </source>
</evidence>
<dbReference type="CDD" id="cd00293">
    <property type="entry name" value="USP-like"/>
    <property type="match status" value="1"/>
</dbReference>
<evidence type="ECO:0000256" key="1">
    <source>
        <dbReference type="ARBA" id="ARBA00008791"/>
    </source>
</evidence>
<protein>
    <submittedName>
        <fullName evidence="3">Universal stress protein</fullName>
    </submittedName>
</protein>
<evidence type="ECO:0000259" key="2">
    <source>
        <dbReference type="Pfam" id="PF00582"/>
    </source>
</evidence>
<organism evidence="3 4">
    <name type="scientific">Paenibacillus vulneris</name>
    <dbReference type="NCBI Taxonomy" id="1133364"/>
    <lineage>
        <taxon>Bacteria</taxon>
        <taxon>Bacillati</taxon>
        <taxon>Bacillota</taxon>
        <taxon>Bacilli</taxon>
        <taxon>Bacillales</taxon>
        <taxon>Paenibacillaceae</taxon>
        <taxon>Paenibacillus</taxon>
    </lineage>
</organism>
<accession>A0ABW3UUA7</accession>
<dbReference type="PANTHER" id="PTHR46268">
    <property type="entry name" value="STRESS RESPONSE PROTEIN NHAX"/>
    <property type="match status" value="1"/>
</dbReference>
<reference evidence="4" key="1">
    <citation type="journal article" date="2019" name="Int. J. Syst. Evol. Microbiol.">
        <title>The Global Catalogue of Microorganisms (GCM) 10K type strain sequencing project: providing services to taxonomists for standard genome sequencing and annotation.</title>
        <authorList>
            <consortium name="The Broad Institute Genomics Platform"/>
            <consortium name="The Broad Institute Genome Sequencing Center for Infectious Disease"/>
            <person name="Wu L."/>
            <person name="Ma J."/>
        </authorList>
    </citation>
    <scope>NUCLEOTIDE SEQUENCE [LARGE SCALE GENOMIC DNA]</scope>
    <source>
        <strain evidence="4">CCUG 53270</strain>
    </source>
</reference>
<name>A0ABW3UUA7_9BACL</name>
<comment type="caution">
    <text evidence="3">The sequence shown here is derived from an EMBL/GenBank/DDBJ whole genome shotgun (WGS) entry which is preliminary data.</text>
</comment>
<dbReference type="InterPro" id="IPR014729">
    <property type="entry name" value="Rossmann-like_a/b/a_fold"/>
</dbReference>
<dbReference type="SUPFAM" id="SSF52402">
    <property type="entry name" value="Adenine nucleotide alpha hydrolases-like"/>
    <property type="match status" value="1"/>
</dbReference>
<gene>
    <name evidence="3" type="ORF">ACFQ4B_28390</name>
</gene>
<dbReference type="Proteomes" id="UP001597180">
    <property type="component" value="Unassembled WGS sequence"/>
</dbReference>
<dbReference type="PANTHER" id="PTHR46268:SF6">
    <property type="entry name" value="UNIVERSAL STRESS PROTEIN UP12"/>
    <property type="match status" value="1"/>
</dbReference>
<sequence>MLFTKILVAYDGSNLSKKALAKAIEIVQQETAQDAKTPELHVIHGVQDVSYAMGTTITIDPKISEGVLQEARDLVPSSIDASYIIQNGSPANSILDYAHDNGIDLIIMGSRGLGAIREFFLGSVSHNVVQNSKVPVLIVK</sequence>
<keyword evidence="4" id="KW-1185">Reference proteome</keyword>
<evidence type="ECO:0000313" key="4">
    <source>
        <dbReference type="Proteomes" id="UP001597180"/>
    </source>
</evidence>
<comment type="similarity">
    <text evidence="1">Belongs to the universal stress protein A family.</text>
</comment>
<dbReference type="Gene3D" id="3.40.50.620">
    <property type="entry name" value="HUPs"/>
    <property type="match status" value="1"/>
</dbReference>
<dbReference type="PRINTS" id="PR01438">
    <property type="entry name" value="UNVRSLSTRESS"/>
</dbReference>
<dbReference type="EMBL" id="JBHTLU010000041">
    <property type="protein sequence ID" value="MFD1224047.1"/>
    <property type="molecule type" value="Genomic_DNA"/>
</dbReference>